<proteinExistence type="predicted"/>
<keyword evidence="1" id="KW-0812">Transmembrane</keyword>
<dbReference type="EMBL" id="BPVZ01000209">
    <property type="protein sequence ID" value="GKV46479.1"/>
    <property type="molecule type" value="Genomic_DNA"/>
</dbReference>
<protein>
    <submittedName>
        <fullName evidence="2">Uncharacterized protein</fullName>
    </submittedName>
</protein>
<evidence type="ECO:0000256" key="1">
    <source>
        <dbReference type="SAM" id="Phobius"/>
    </source>
</evidence>
<feature type="transmembrane region" description="Helical" evidence="1">
    <location>
        <begin position="48"/>
        <end position="68"/>
    </location>
</feature>
<keyword evidence="3" id="KW-1185">Reference proteome</keyword>
<keyword evidence="1" id="KW-1133">Transmembrane helix</keyword>
<evidence type="ECO:0000313" key="3">
    <source>
        <dbReference type="Proteomes" id="UP001054252"/>
    </source>
</evidence>
<name>A0AAV5MBU8_9ROSI</name>
<dbReference type="Proteomes" id="UP001054252">
    <property type="component" value="Unassembled WGS sequence"/>
</dbReference>
<organism evidence="2 3">
    <name type="scientific">Rubroshorea leprosula</name>
    <dbReference type="NCBI Taxonomy" id="152421"/>
    <lineage>
        <taxon>Eukaryota</taxon>
        <taxon>Viridiplantae</taxon>
        <taxon>Streptophyta</taxon>
        <taxon>Embryophyta</taxon>
        <taxon>Tracheophyta</taxon>
        <taxon>Spermatophyta</taxon>
        <taxon>Magnoliopsida</taxon>
        <taxon>eudicotyledons</taxon>
        <taxon>Gunneridae</taxon>
        <taxon>Pentapetalae</taxon>
        <taxon>rosids</taxon>
        <taxon>malvids</taxon>
        <taxon>Malvales</taxon>
        <taxon>Dipterocarpaceae</taxon>
        <taxon>Rubroshorea</taxon>
    </lineage>
</organism>
<gene>
    <name evidence="2" type="ORF">SLEP1_g53460</name>
</gene>
<evidence type="ECO:0000313" key="2">
    <source>
        <dbReference type="EMBL" id="GKV46479.1"/>
    </source>
</evidence>
<reference evidence="2 3" key="1">
    <citation type="journal article" date="2021" name="Commun. Biol.">
        <title>The genome of Shorea leprosula (Dipterocarpaceae) highlights the ecological relevance of drought in aseasonal tropical rainforests.</title>
        <authorList>
            <person name="Ng K.K.S."/>
            <person name="Kobayashi M.J."/>
            <person name="Fawcett J.A."/>
            <person name="Hatakeyama M."/>
            <person name="Paape T."/>
            <person name="Ng C.H."/>
            <person name="Ang C.C."/>
            <person name="Tnah L.H."/>
            <person name="Lee C.T."/>
            <person name="Nishiyama T."/>
            <person name="Sese J."/>
            <person name="O'Brien M.J."/>
            <person name="Copetti D."/>
            <person name="Mohd Noor M.I."/>
            <person name="Ong R.C."/>
            <person name="Putra M."/>
            <person name="Sireger I.Z."/>
            <person name="Indrioko S."/>
            <person name="Kosugi Y."/>
            <person name="Izuno A."/>
            <person name="Isagi Y."/>
            <person name="Lee S.L."/>
            <person name="Shimizu K.K."/>
        </authorList>
    </citation>
    <scope>NUCLEOTIDE SEQUENCE [LARGE SCALE GENOMIC DNA]</scope>
    <source>
        <strain evidence="2">214</strain>
    </source>
</reference>
<comment type="caution">
    <text evidence="2">The sequence shown here is derived from an EMBL/GenBank/DDBJ whole genome shotgun (WGS) entry which is preliminary data.</text>
</comment>
<accession>A0AAV5MBU8</accession>
<keyword evidence="1" id="KW-0472">Membrane</keyword>
<dbReference type="InterPro" id="IPR005049">
    <property type="entry name" value="STL-like"/>
</dbReference>
<dbReference type="PANTHER" id="PTHR31362:SF0">
    <property type="entry name" value="EXOSTOSIN DOMAIN-CONTAINING PROTEIN-RELATED"/>
    <property type="match status" value="1"/>
</dbReference>
<sequence>MLVQDRAVPKSPKSPKSQIRALPTLHRNHHRFSEAKSLDFSTWVADNFYKIVTICILIFTVAAVFFLYNSTETASFLRLQSKTQQSLDSISLPQMKWNSIATISDKSSPYANFRSEQWIVVSVLDYPSDSLKKMLKIRGWQMLAIGNSRTPKDWSLKGAIFLSLDEQANLWFRVVD</sequence>
<dbReference type="AlphaFoldDB" id="A0AAV5MBU8"/>
<dbReference type="PANTHER" id="PTHR31362">
    <property type="entry name" value="GLYCOSYLTRANSFERASE STELLO1-RELATED"/>
    <property type="match status" value="1"/>
</dbReference>